<dbReference type="RefSeq" id="WP_120740625.1">
    <property type="nucleotide sequence ID" value="NZ_CP032568.1"/>
</dbReference>
<evidence type="ECO:0000313" key="1">
    <source>
        <dbReference type="EMBL" id="AYF76783.1"/>
    </source>
</evidence>
<dbReference type="AlphaFoldDB" id="A0A386ZHW2"/>
<evidence type="ECO:0000313" key="2">
    <source>
        <dbReference type="Proteomes" id="UP000267164"/>
    </source>
</evidence>
<proteinExistence type="predicted"/>
<reference evidence="1 2" key="1">
    <citation type="submission" date="2018-09" db="EMBL/GenBank/DDBJ databases">
        <title>Nocardia yunnanensis sp. nov., an actinomycete isolated from a soil sample.</title>
        <authorList>
            <person name="Zhang J."/>
        </authorList>
    </citation>
    <scope>NUCLEOTIDE SEQUENCE [LARGE SCALE GENOMIC DNA]</scope>
    <source>
        <strain evidence="1 2">CFHS0054</strain>
    </source>
</reference>
<gene>
    <name evidence="1" type="ORF">D7D52_26550</name>
</gene>
<name>A0A386ZHW2_9NOCA</name>
<sequence>MTDVVTRAQVAILAMLLEVDPTELAGLERLGAVPVMRLRERISEELFDTLAPTFARVSKLAPITPNALAITVAQKAIPPRVAGLGGGAIGMDHPDRATGILGGMSPSYLADAAPYLDPRVIPVFAPKIPAELLIPVAEELLRRGDYLTASRFVEQAPEELVRAFDLGLDDDEGLIRTAALLVSAQRLSEILRTVRPARRERMITSAAAGSPEAIVAALSTLARIDHDLAAPLSNLLFSGDADSIARVLDAAITNDAVPELLDLTQHLTADTLDRIAATHQLDAESSWRAVEQAAIGERRRAAAQRLGDARPKTP</sequence>
<keyword evidence="2" id="KW-1185">Reference proteome</keyword>
<dbReference type="OrthoDB" id="4528212at2"/>
<protein>
    <submittedName>
        <fullName evidence="1">Uncharacterized protein</fullName>
    </submittedName>
</protein>
<dbReference type="EMBL" id="CP032568">
    <property type="protein sequence ID" value="AYF76783.1"/>
    <property type="molecule type" value="Genomic_DNA"/>
</dbReference>
<dbReference type="Proteomes" id="UP000267164">
    <property type="component" value="Chromosome"/>
</dbReference>
<accession>A0A386ZHW2</accession>
<organism evidence="1 2">
    <name type="scientific">Nocardia yunnanensis</name>
    <dbReference type="NCBI Taxonomy" id="2382165"/>
    <lineage>
        <taxon>Bacteria</taxon>
        <taxon>Bacillati</taxon>
        <taxon>Actinomycetota</taxon>
        <taxon>Actinomycetes</taxon>
        <taxon>Mycobacteriales</taxon>
        <taxon>Nocardiaceae</taxon>
        <taxon>Nocardia</taxon>
    </lineage>
</organism>
<dbReference type="KEGG" id="nyu:D7D52_26550"/>